<keyword evidence="2" id="KW-1185">Reference proteome</keyword>
<dbReference type="Proteomes" id="UP001159363">
    <property type="component" value="Chromosome 8"/>
</dbReference>
<dbReference type="EMBL" id="JARBHB010000009">
    <property type="protein sequence ID" value="KAJ8875043.1"/>
    <property type="molecule type" value="Genomic_DNA"/>
</dbReference>
<evidence type="ECO:0000313" key="2">
    <source>
        <dbReference type="Proteomes" id="UP001159363"/>
    </source>
</evidence>
<gene>
    <name evidence="1" type="ORF">PR048_022933</name>
</gene>
<comment type="caution">
    <text evidence="1">The sequence shown here is derived from an EMBL/GenBank/DDBJ whole genome shotgun (WGS) entry which is preliminary data.</text>
</comment>
<accession>A0ABQ9GSR2</accession>
<protein>
    <submittedName>
        <fullName evidence="1">Uncharacterized protein</fullName>
    </submittedName>
</protein>
<reference evidence="1 2" key="1">
    <citation type="submission" date="2023-02" db="EMBL/GenBank/DDBJ databases">
        <title>LHISI_Scaffold_Assembly.</title>
        <authorList>
            <person name="Stuart O.P."/>
            <person name="Cleave R."/>
            <person name="Magrath M.J.L."/>
            <person name="Mikheyev A.S."/>
        </authorList>
    </citation>
    <scope>NUCLEOTIDE SEQUENCE [LARGE SCALE GENOMIC DNA]</scope>
    <source>
        <strain evidence="1">Daus_M_001</strain>
        <tissue evidence="1">Leg muscle</tissue>
    </source>
</reference>
<name>A0ABQ9GSR2_9NEOP</name>
<evidence type="ECO:0000313" key="1">
    <source>
        <dbReference type="EMBL" id="KAJ8875043.1"/>
    </source>
</evidence>
<sequence>MLLLLGKCMDFINQETENFCKPSVFRSDVTGSTATIVCSPMSSIDESSHTTVSSQIVVHPANQIARPRNHATSNDITASKVRVKGLGDMSIGPDRLPCCDVIRPPSGKPVNMPEASREINHFFSISEKCECCPSGHTILSSILPFGEACSLSASDKQDEFLYLPEFENLYLYSKSLNQPTYKRLARVFRACIQKYFTMGRHSYVD</sequence>
<organism evidence="1 2">
    <name type="scientific">Dryococelus australis</name>
    <dbReference type="NCBI Taxonomy" id="614101"/>
    <lineage>
        <taxon>Eukaryota</taxon>
        <taxon>Metazoa</taxon>
        <taxon>Ecdysozoa</taxon>
        <taxon>Arthropoda</taxon>
        <taxon>Hexapoda</taxon>
        <taxon>Insecta</taxon>
        <taxon>Pterygota</taxon>
        <taxon>Neoptera</taxon>
        <taxon>Polyneoptera</taxon>
        <taxon>Phasmatodea</taxon>
        <taxon>Verophasmatodea</taxon>
        <taxon>Anareolatae</taxon>
        <taxon>Phasmatidae</taxon>
        <taxon>Eurycanthinae</taxon>
        <taxon>Dryococelus</taxon>
    </lineage>
</organism>
<proteinExistence type="predicted"/>